<dbReference type="InterPro" id="IPR001005">
    <property type="entry name" value="SANT/Myb"/>
</dbReference>
<keyword evidence="4" id="KW-1185">Reference proteome</keyword>
<evidence type="ECO:0000259" key="1">
    <source>
        <dbReference type="PROSITE" id="PS50090"/>
    </source>
</evidence>
<dbReference type="GO" id="GO:0005634">
    <property type="term" value="C:nucleus"/>
    <property type="evidence" value="ECO:0007669"/>
    <property type="project" value="TreeGrafter"/>
</dbReference>
<dbReference type="AlphaFoldDB" id="A0A7J7KX13"/>
<sequence>MGKLYPQLILTRPPATGPLLLQYTRPSPAGRGINSGGRRSRKLIKDQTDVQCLHQWLKVLNLELIKGQWSKEVDDIIVEMVNQLGAKELSTIAQALPGRIGKQYRESEHNHLNHDINKQAWTQDELLALIQAQQVYGNKWVELTKFLPGRTDSAIKNHWNSSVK</sequence>
<organism evidence="3 4">
    <name type="scientific">Kingdonia uniflora</name>
    <dbReference type="NCBI Taxonomy" id="39325"/>
    <lineage>
        <taxon>Eukaryota</taxon>
        <taxon>Viridiplantae</taxon>
        <taxon>Streptophyta</taxon>
        <taxon>Embryophyta</taxon>
        <taxon>Tracheophyta</taxon>
        <taxon>Spermatophyta</taxon>
        <taxon>Magnoliopsida</taxon>
        <taxon>Ranunculales</taxon>
        <taxon>Circaeasteraceae</taxon>
        <taxon>Kingdonia</taxon>
    </lineage>
</organism>
<dbReference type="InterPro" id="IPR009057">
    <property type="entry name" value="Homeodomain-like_sf"/>
</dbReference>
<dbReference type="PROSITE" id="PS51294">
    <property type="entry name" value="HTH_MYB"/>
    <property type="match status" value="1"/>
</dbReference>
<gene>
    <name evidence="3" type="ORF">GIB67_002311</name>
</gene>
<reference evidence="3 4" key="1">
    <citation type="journal article" date="2020" name="IScience">
        <title>Genome Sequencing of the Endangered Kingdonia uniflora (Circaeasteraceae, Ranunculales) Reveals Potential Mechanisms of Evolutionary Specialization.</title>
        <authorList>
            <person name="Sun Y."/>
            <person name="Deng T."/>
            <person name="Zhang A."/>
            <person name="Moore M.J."/>
            <person name="Landis J.B."/>
            <person name="Lin N."/>
            <person name="Zhang H."/>
            <person name="Zhang X."/>
            <person name="Huang J."/>
            <person name="Zhang X."/>
            <person name="Sun H."/>
            <person name="Wang H."/>
        </authorList>
    </citation>
    <scope>NUCLEOTIDE SEQUENCE [LARGE SCALE GENOMIC DNA]</scope>
    <source>
        <strain evidence="3">TB1705</strain>
        <tissue evidence="3">Leaf</tissue>
    </source>
</reference>
<feature type="domain" description="HTH myb-type" evidence="2">
    <location>
        <begin position="113"/>
        <end position="164"/>
    </location>
</feature>
<feature type="domain" description="Myb-like" evidence="1">
    <location>
        <begin position="61"/>
        <end position="112"/>
    </location>
</feature>
<evidence type="ECO:0000259" key="2">
    <source>
        <dbReference type="PROSITE" id="PS51294"/>
    </source>
</evidence>
<dbReference type="Pfam" id="PF00249">
    <property type="entry name" value="Myb_DNA-binding"/>
    <property type="match status" value="2"/>
</dbReference>
<dbReference type="Proteomes" id="UP000541444">
    <property type="component" value="Unassembled WGS sequence"/>
</dbReference>
<accession>A0A7J7KX13</accession>
<dbReference type="InterPro" id="IPR050560">
    <property type="entry name" value="MYB_TF"/>
</dbReference>
<dbReference type="PANTHER" id="PTHR45614:SF123">
    <property type="entry name" value="MYB DNA-BINDING DOMAIN SUPERFAMILY PROTEIN-RELATED"/>
    <property type="match status" value="1"/>
</dbReference>
<dbReference type="InterPro" id="IPR017930">
    <property type="entry name" value="Myb_dom"/>
</dbReference>
<dbReference type="GO" id="GO:0000981">
    <property type="term" value="F:DNA-binding transcription factor activity, RNA polymerase II-specific"/>
    <property type="evidence" value="ECO:0007669"/>
    <property type="project" value="TreeGrafter"/>
</dbReference>
<dbReference type="Gene3D" id="1.10.10.60">
    <property type="entry name" value="Homeodomain-like"/>
    <property type="match status" value="2"/>
</dbReference>
<feature type="domain" description="Myb-like" evidence="1">
    <location>
        <begin position="113"/>
        <end position="163"/>
    </location>
</feature>
<evidence type="ECO:0000313" key="3">
    <source>
        <dbReference type="EMBL" id="KAF6134910.1"/>
    </source>
</evidence>
<dbReference type="EMBL" id="JACGCM010002827">
    <property type="protein sequence ID" value="KAF6134910.1"/>
    <property type="molecule type" value="Genomic_DNA"/>
</dbReference>
<name>A0A7J7KX13_9MAGN</name>
<proteinExistence type="predicted"/>
<protein>
    <submittedName>
        <fullName evidence="3">Uncharacterized protein</fullName>
    </submittedName>
</protein>
<comment type="caution">
    <text evidence="3">The sequence shown here is derived from an EMBL/GenBank/DDBJ whole genome shotgun (WGS) entry which is preliminary data.</text>
</comment>
<evidence type="ECO:0000313" key="4">
    <source>
        <dbReference type="Proteomes" id="UP000541444"/>
    </source>
</evidence>
<dbReference type="CDD" id="cd00167">
    <property type="entry name" value="SANT"/>
    <property type="match status" value="2"/>
</dbReference>
<dbReference type="OrthoDB" id="2143914at2759"/>
<dbReference type="GO" id="GO:0000978">
    <property type="term" value="F:RNA polymerase II cis-regulatory region sequence-specific DNA binding"/>
    <property type="evidence" value="ECO:0007669"/>
    <property type="project" value="TreeGrafter"/>
</dbReference>
<dbReference type="PROSITE" id="PS50090">
    <property type="entry name" value="MYB_LIKE"/>
    <property type="match status" value="2"/>
</dbReference>
<dbReference type="SMART" id="SM00717">
    <property type="entry name" value="SANT"/>
    <property type="match status" value="2"/>
</dbReference>
<dbReference type="PANTHER" id="PTHR45614">
    <property type="entry name" value="MYB PROTEIN-RELATED"/>
    <property type="match status" value="1"/>
</dbReference>
<dbReference type="SUPFAM" id="SSF46689">
    <property type="entry name" value="Homeodomain-like"/>
    <property type="match status" value="2"/>
</dbReference>